<protein>
    <recommendedName>
        <fullName evidence="3">DNA polymerase zeta catalytic subunit</fullName>
        <ecNumber evidence="2">2.7.7.7</ecNumber>
    </recommendedName>
</protein>
<keyword evidence="8" id="KW-0234">DNA repair</keyword>
<evidence type="ECO:0000256" key="1">
    <source>
        <dbReference type="ARBA" id="ARBA00005755"/>
    </source>
</evidence>
<feature type="compositionally biased region" description="Polar residues" evidence="9">
    <location>
        <begin position="474"/>
        <end position="486"/>
    </location>
</feature>
<dbReference type="InterPro" id="IPR036397">
    <property type="entry name" value="RNaseH_sf"/>
</dbReference>
<comment type="similarity">
    <text evidence="1">Belongs to the DNA polymerase type-B family.</text>
</comment>
<feature type="region of interest" description="Disordered" evidence="9">
    <location>
        <begin position="781"/>
        <end position="802"/>
    </location>
</feature>
<dbReference type="Pfam" id="PF03104">
    <property type="entry name" value="DNA_pol_B_exo1"/>
    <property type="match status" value="1"/>
</dbReference>
<dbReference type="PANTHER" id="PTHR45812">
    <property type="entry name" value="DNA POLYMERASE ZETA CATALYTIC SUBUNIT"/>
    <property type="match status" value="1"/>
</dbReference>
<dbReference type="CDD" id="cd05778">
    <property type="entry name" value="DNA_polB_zeta_exo"/>
    <property type="match status" value="1"/>
</dbReference>
<evidence type="ECO:0000256" key="9">
    <source>
        <dbReference type="SAM" id="MobiDB-lite"/>
    </source>
</evidence>
<dbReference type="GO" id="GO:0000724">
    <property type="term" value="P:double-strand break repair via homologous recombination"/>
    <property type="evidence" value="ECO:0007669"/>
    <property type="project" value="TreeGrafter"/>
</dbReference>
<dbReference type="Pfam" id="PF00136">
    <property type="entry name" value="DNA_pol_B"/>
    <property type="match status" value="1"/>
</dbReference>
<evidence type="ECO:0000259" key="10">
    <source>
        <dbReference type="Pfam" id="PF00136"/>
    </source>
</evidence>
<dbReference type="GeneTree" id="ENSGT00940000156226"/>
<feature type="domain" description="DNA-directed DNA polymerase family B multifunctional" evidence="10">
    <location>
        <begin position="1111"/>
        <end position="1239"/>
    </location>
</feature>
<keyword evidence="13" id="KW-1185">Reference proteome</keyword>
<dbReference type="GO" id="GO:0000166">
    <property type="term" value="F:nucleotide binding"/>
    <property type="evidence" value="ECO:0007669"/>
    <property type="project" value="InterPro"/>
</dbReference>
<evidence type="ECO:0000256" key="3">
    <source>
        <dbReference type="ARBA" id="ARBA00021589"/>
    </source>
</evidence>
<reference evidence="12" key="2">
    <citation type="submission" date="2025-09" db="UniProtKB">
        <authorList>
            <consortium name="Ensembl"/>
        </authorList>
    </citation>
    <scope>IDENTIFICATION</scope>
</reference>
<dbReference type="EC" id="2.7.7.7" evidence="2"/>
<dbReference type="Proteomes" id="UP000694388">
    <property type="component" value="Unplaced"/>
</dbReference>
<sequence length="1276" mass="140313">MEPRSTVGLPGCSFLESKSAEVKLISAEVEPRSTVGLPGVGFVQGTQICAEGHQRGQKSQNDNLNESDEFINMTREKRKRICSTLQPHVLLFDCRKAIGTCQSGVIKEYIKKPVSYGQCKGRCATQRIGQKANVFTPANSKAASLVPKSDVLFPRGTRMYVKLRKLTDRCLSDAMGKSPLQSCLSTNKKSSQVLDVTADVACSSSKAKTTLEDISGLEKKGDSLVPFSESPYTTEQQSFSLSTTRSDLSNFRHDEGMSVEHCGMCRDGLSMDVMQTFKAPVNQDVFTLTQQSIEEGPVDETLQQRTEEEPMDEMLHLHISTEHAEENKPSMELTMELFPSTTPSPTSRNPSISELSADLSGCRSPTFLRAAEEQRCPRWRLRGCVLRPCLCPPSRDSVQHSLPTMDLSETVTYQEPFVSNPADLPTRPRDVCARSLKLTCRVNSCLPQHESELTARGLGHWCAVLSMLGKLQRSQSSAQPNTSTANVLPKCNPQRKTRHGAYTVITPCKHPPSRRRVAVWLQAKQNYEEMQRGLEMTLEPLGKFPCAGEKTKNGCSIKLTTLPAERHVVEENTLNVTDNPSVAPCDIPAPSLVATALSPIATALSPVATTLSPVAMALSPVATALSPVATALSPVGTAPSPVGTAPSPVGTAPSPVAAVPSTVGTAPSPVGTAPFPVATATSPVGMAPSAVASSIYLQQRQYHLQATTNPALYDRDLQSVATTDAITRTSLQSNSFTPQPLFDNKAPTPERGLFAGLAPVEELWRHSTPCISVDVAAGSQRLNQRKKRDQRRLTSPLSGLSGTEKKVPKCLRQILVNTKLKKRFDSRNKSSNETSQLEGPSLDNTYGFKISQQDIHNAKSVHMVYHIRLLSLEVHVRNRLEMHPDPMVDPVLAVCYCMHEDSNGLPPNVDGMFGAFAVSDPASGAGMMGRGRMGIEVLEVLSEEQLFADLQDLVLRFDPDILLGYEVQTTSWGFLLERAAVLGLDFCQKISRLAESSKENHFAREQDEFGAESMSEIHIAGRIVLNVWRMMKTEVALRVYSFENVAFHVLHQRLPHYSFRQLTLWWNTPSLLSRWKVLEYLRCRVCGNVQLLHNLDLVGRTIELARLFGIQFYHVLTRGSQYRVESMMLRAAKARNLVSVSPSVVQRAKQRAPECLPLVMEPESRFYTSPVLVLDFQSLYPSIIIAYNYCFSTCLGRIEHLGKMAEFPFGCTSLTVPVQLLQRLQGRITVSPNGVAFVKSLLSVSHTRLILHSSLCAPGWLPSSCFLPLVSAGNSL</sequence>
<dbReference type="InterPro" id="IPR030559">
    <property type="entry name" value="PolZ_Rev3"/>
</dbReference>
<dbReference type="InterPro" id="IPR006134">
    <property type="entry name" value="DNA-dir_DNA_pol_B_multi_dom"/>
</dbReference>
<evidence type="ECO:0000259" key="11">
    <source>
        <dbReference type="Pfam" id="PF03104"/>
    </source>
</evidence>
<dbReference type="SMART" id="SM00486">
    <property type="entry name" value="POLBc"/>
    <property type="match status" value="1"/>
</dbReference>
<dbReference type="Ensembl" id="ENSEBUT00000005303.1">
    <property type="protein sequence ID" value="ENSEBUP00000004865.1"/>
    <property type="gene ID" value="ENSEBUG00000003381.1"/>
</dbReference>
<evidence type="ECO:0000256" key="5">
    <source>
        <dbReference type="ARBA" id="ARBA00022695"/>
    </source>
</evidence>
<dbReference type="InterPro" id="IPR023211">
    <property type="entry name" value="DNA_pol_palm_dom_sf"/>
</dbReference>
<keyword evidence="6" id="KW-0227">DNA damage</keyword>
<proteinExistence type="inferred from homology"/>
<dbReference type="GO" id="GO:0003677">
    <property type="term" value="F:DNA binding"/>
    <property type="evidence" value="ECO:0007669"/>
    <property type="project" value="InterPro"/>
</dbReference>
<evidence type="ECO:0000256" key="8">
    <source>
        <dbReference type="ARBA" id="ARBA00023204"/>
    </source>
</evidence>
<keyword evidence="4" id="KW-0808">Transferase</keyword>
<dbReference type="Gene3D" id="3.30.420.10">
    <property type="entry name" value="Ribonuclease H-like superfamily/Ribonuclease H"/>
    <property type="match status" value="1"/>
</dbReference>
<dbReference type="GO" id="GO:0031981">
    <property type="term" value="C:nuclear lumen"/>
    <property type="evidence" value="ECO:0007669"/>
    <property type="project" value="UniProtKB-ARBA"/>
</dbReference>
<evidence type="ECO:0000256" key="2">
    <source>
        <dbReference type="ARBA" id="ARBA00012417"/>
    </source>
</evidence>
<evidence type="ECO:0000313" key="12">
    <source>
        <dbReference type="Ensembl" id="ENSEBUP00000004865.1"/>
    </source>
</evidence>
<evidence type="ECO:0000256" key="6">
    <source>
        <dbReference type="ARBA" id="ARBA00022763"/>
    </source>
</evidence>
<evidence type="ECO:0000313" key="13">
    <source>
        <dbReference type="Proteomes" id="UP000694388"/>
    </source>
</evidence>
<name>A0A8C4NLP1_EPTBU</name>
<feature type="domain" description="DNA-directed DNA polymerase family B exonuclease" evidence="11">
    <location>
        <begin position="862"/>
        <end position="1045"/>
    </location>
</feature>
<dbReference type="GO" id="GO:0042276">
    <property type="term" value="P:error-prone translesion synthesis"/>
    <property type="evidence" value="ECO:0007669"/>
    <property type="project" value="TreeGrafter"/>
</dbReference>
<reference evidence="12" key="1">
    <citation type="submission" date="2025-08" db="UniProtKB">
        <authorList>
            <consortium name="Ensembl"/>
        </authorList>
    </citation>
    <scope>IDENTIFICATION</scope>
</reference>
<dbReference type="GO" id="GO:0003887">
    <property type="term" value="F:DNA-directed DNA polymerase activity"/>
    <property type="evidence" value="ECO:0007669"/>
    <property type="project" value="UniProtKB-KW"/>
</dbReference>
<dbReference type="InterPro" id="IPR012337">
    <property type="entry name" value="RNaseH-like_sf"/>
</dbReference>
<feature type="region of interest" description="Disordered" evidence="9">
    <location>
        <begin position="474"/>
        <end position="494"/>
    </location>
</feature>
<dbReference type="InterPro" id="IPR043502">
    <property type="entry name" value="DNA/RNA_pol_sf"/>
</dbReference>
<dbReference type="GO" id="GO:0016035">
    <property type="term" value="C:zeta DNA polymerase complex"/>
    <property type="evidence" value="ECO:0007669"/>
    <property type="project" value="InterPro"/>
</dbReference>
<dbReference type="SUPFAM" id="SSF56672">
    <property type="entry name" value="DNA/RNA polymerases"/>
    <property type="match status" value="1"/>
</dbReference>
<dbReference type="PANTHER" id="PTHR45812:SF1">
    <property type="entry name" value="DNA POLYMERASE ZETA CATALYTIC SUBUNIT"/>
    <property type="match status" value="1"/>
</dbReference>
<keyword evidence="5" id="KW-0548">Nucleotidyltransferase</keyword>
<dbReference type="SUPFAM" id="SSF53098">
    <property type="entry name" value="Ribonuclease H-like"/>
    <property type="match status" value="1"/>
</dbReference>
<dbReference type="AlphaFoldDB" id="A0A8C4NLP1"/>
<keyword evidence="7" id="KW-0239">DNA-directed DNA polymerase</keyword>
<dbReference type="FunFam" id="3.30.420.10:FF:000024">
    <property type="entry name" value="DNA polymerase zeta catalytic subunit"/>
    <property type="match status" value="1"/>
</dbReference>
<dbReference type="Gene3D" id="3.90.1600.10">
    <property type="entry name" value="Palm domain of DNA polymerase"/>
    <property type="match status" value="1"/>
</dbReference>
<evidence type="ECO:0000256" key="7">
    <source>
        <dbReference type="ARBA" id="ARBA00022932"/>
    </source>
</evidence>
<dbReference type="InterPro" id="IPR006172">
    <property type="entry name" value="DNA-dir_DNA_pol_B"/>
</dbReference>
<evidence type="ECO:0000256" key="4">
    <source>
        <dbReference type="ARBA" id="ARBA00022679"/>
    </source>
</evidence>
<accession>A0A8C4NLP1</accession>
<organism evidence="12 13">
    <name type="scientific">Eptatretus burgeri</name>
    <name type="common">Inshore hagfish</name>
    <dbReference type="NCBI Taxonomy" id="7764"/>
    <lineage>
        <taxon>Eukaryota</taxon>
        <taxon>Metazoa</taxon>
        <taxon>Chordata</taxon>
        <taxon>Craniata</taxon>
        <taxon>Vertebrata</taxon>
        <taxon>Cyclostomata</taxon>
        <taxon>Myxini</taxon>
        <taxon>Myxiniformes</taxon>
        <taxon>Myxinidae</taxon>
        <taxon>Eptatretinae</taxon>
        <taxon>Eptatretus</taxon>
    </lineage>
</organism>
<dbReference type="InterPro" id="IPR006133">
    <property type="entry name" value="DNA-dir_DNA_pol_B_exonuc"/>
</dbReference>
<feature type="compositionally biased region" description="Polar residues" evidence="9">
    <location>
        <begin position="831"/>
        <end position="842"/>
    </location>
</feature>
<feature type="region of interest" description="Disordered" evidence="9">
    <location>
        <begin position="823"/>
        <end position="842"/>
    </location>
</feature>